<evidence type="ECO:0000256" key="1">
    <source>
        <dbReference type="ARBA" id="ARBA00001798"/>
    </source>
</evidence>
<keyword evidence="3" id="KW-0808">Transferase</keyword>
<dbReference type="GO" id="GO:0008270">
    <property type="term" value="F:zinc ion binding"/>
    <property type="evidence" value="ECO:0007669"/>
    <property type="project" value="UniProtKB-KW"/>
</dbReference>
<dbReference type="AlphaFoldDB" id="A0A9P4KA78"/>
<evidence type="ECO:0000256" key="6">
    <source>
        <dbReference type="ARBA" id="ARBA00022771"/>
    </source>
</evidence>
<accession>A0A9P4KA78</accession>
<dbReference type="InterPro" id="IPR044066">
    <property type="entry name" value="TRIAD_supradom"/>
</dbReference>
<proteinExistence type="predicted"/>
<feature type="region of interest" description="Disordered" evidence="9">
    <location>
        <begin position="58"/>
        <end position="77"/>
    </location>
</feature>
<dbReference type="GO" id="GO:0061630">
    <property type="term" value="F:ubiquitin protein ligase activity"/>
    <property type="evidence" value="ECO:0007669"/>
    <property type="project" value="UniProtKB-EC"/>
</dbReference>
<feature type="compositionally biased region" description="Polar residues" evidence="9">
    <location>
        <begin position="390"/>
        <end position="419"/>
    </location>
</feature>
<dbReference type="PANTHER" id="PTHR11685">
    <property type="entry name" value="RBR FAMILY RING FINGER AND IBR DOMAIN-CONTAINING"/>
    <property type="match status" value="1"/>
</dbReference>
<evidence type="ECO:0000256" key="5">
    <source>
        <dbReference type="ARBA" id="ARBA00022737"/>
    </source>
</evidence>
<evidence type="ECO:0000256" key="9">
    <source>
        <dbReference type="SAM" id="MobiDB-lite"/>
    </source>
</evidence>
<dbReference type="Pfam" id="PF01485">
    <property type="entry name" value="IBR"/>
    <property type="match status" value="1"/>
</dbReference>
<organism evidence="11 12">
    <name type="scientific">Lojkania enalia</name>
    <dbReference type="NCBI Taxonomy" id="147567"/>
    <lineage>
        <taxon>Eukaryota</taxon>
        <taxon>Fungi</taxon>
        <taxon>Dikarya</taxon>
        <taxon>Ascomycota</taxon>
        <taxon>Pezizomycotina</taxon>
        <taxon>Dothideomycetes</taxon>
        <taxon>Pleosporomycetidae</taxon>
        <taxon>Pleosporales</taxon>
        <taxon>Pleosporales incertae sedis</taxon>
        <taxon>Lojkania</taxon>
    </lineage>
</organism>
<keyword evidence="4" id="KW-0479">Metal-binding</keyword>
<evidence type="ECO:0000313" key="12">
    <source>
        <dbReference type="Proteomes" id="UP000800093"/>
    </source>
</evidence>
<feature type="compositionally biased region" description="Polar residues" evidence="9">
    <location>
        <begin position="110"/>
        <end position="122"/>
    </location>
</feature>
<feature type="compositionally biased region" description="Acidic residues" evidence="9">
    <location>
        <begin position="371"/>
        <end position="386"/>
    </location>
</feature>
<keyword evidence="5" id="KW-0677">Repeat</keyword>
<reference evidence="12" key="1">
    <citation type="journal article" date="2020" name="Stud. Mycol.">
        <title>101 Dothideomycetes genomes: A test case for predicting lifestyles and emergence of pathogens.</title>
        <authorList>
            <person name="Haridas S."/>
            <person name="Albert R."/>
            <person name="Binder M."/>
            <person name="Bloem J."/>
            <person name="LaButti K."/>
            <person name="Salamov A."/>
            <person name="Andreopoulos B."/>
            <person name="Baker S."/>
            <person name="Barry K."/>
            <person name="Bills G."/>
            <person name="Bluhm B."/>
            <person name="Cannon C."/>
            <person name="Castanera R."/>
            <person name="Culley D."/>
            <person name="Daum C."/>
            <person name="Ezra D."/>
            <person name="Gonzalez J."/>
            <person name="Henrissat B."/>
            <person name="Kuo A."/>
            <person name="Liang C."/>
            <person name="Lipzen A."/>
            <person name="Lutzoni F."/>
            <person name="Magnuson J."/>
            <person name="Mondo S."/>
            <person name="Nolan M."/>
            <person name="Ohm R."/>
            <person name="Pangilinan J."/>
            <person name="Park H.-J."/>
            <person name="Ramirez L."/>
            <person name="Alfaro M."/>
            <person name="Sun H."/>
            <person name="Tritt A."/>
            <person name="Yoshinaga Y."/>
            <person name="Zwiers L.-H."/>
            <person name="Turgeon B."/>
            <person name="Goodwin S."/>
            <person name="Spatafora J."/>
            <person name="Crous P."/>
            <person name="Grigoriev I."/>
        </authorList>
    </citation>
    <scope>NUCLEOTIDE SEQUENCE [LARGE SCALE GENOMIC DNA]</scope>
    <source>
        <strain evidence="12">CBS 304.66</strain>
    </source>
</reference>
<evidence type="ECO:0000256" key="8">
    <source>
        <dbReference type="ARBA" id="ARBA00022833"/>
    </source>
</evidence>
<keyword evidence="12" id="KW-1185">Reference proteome</keyword>
<feature type="domain" description="RING-type" evidence="10">
    <location>
        <begin position="152"/>
        <end position="370"/>
    </location>
</feature>
<evidence type="ECO:0000256" key="2">
    <source>
        <dbReference type="ARBA" id="ARBA00012251"/>
    </source>
</evidence>
<comment type="catalytic activity">
    <reaction evidence="1">
        <text>[E2 ubiquitin-conjugating enzyme]-S-ubiquitinyl-L-cysteine + [acceptor protein]-L-lysine = [E2 ubiquitin-conjugating enzyme]-L-cysteine + [acceptor protein]-N(6)-ubiquitinyl-L-lysine.</text>
        <dbReference type="EC" id="2.3.2.31"/>
    </reaction>
</comment>
<keyword evidence="7" id="KW-0833">Ubl conjugation pathway</keyword>
<evidence type="ECO:0000259" key="10">
    <source>
        <dbReference type="PROSITE" id="PS51873"/>
    </source>
</evidence>
<dbReference type="OrthoDB" id="10009520at2759"/>
<evidence type="ECO:0000313" key="11">
    <source>
        <dbReference type="EMBL" id="KAF2264931.1"/>
    </source>
</evidence>
<keyword evidence="8" id="KW-0862">Zinc</keyword>
<dbReference type="PROSITE" id="PS51873">
    <property type="entry name" value="TRIAD"/>
    <property type="match status" value="1"/>
</dbReference>
<dbReference type="InterPro" id="IPR031127">
    <property type="entry name" value="E3_UB_ligase_RBR"/>
</dbReference>
<dbReference type="InterPro" id="IPR002867">
    <property type="entry name" value="IBR_dom"/>
</dbReference>
<sequence>MGSKISKAVWPPPSGKAAMARPGIDHDPQHQNHRCQGISLSEVASEAPTINIARTLAALPTRATSQPDSTTPPASSLDAMDIQANDQLQHTSSLIIAGHSEYTMVAASEPASSAHQAQTESTPQPPLADPGHQEYSFPPPPPPPPSNPSESTTIQCLTCCEQFPENQEHLTVVRPCRICGSAFCGVCIKKMFTEATKNTSRMPPRCCGQLQLHVARPFLSKTEAMRYRQKYEEWSTANPFYCPVPTCSVFIPNRLLPISGALKDGKRRVDSVIGTPTSPVITCPNCEADICTSCRQPAHSNTMCNKLEFGVDAGTAELLKSWGYKRCPKCGNGIRRMYGCNHMECLCGAHWCWECQLPRDECDGNCTEMEDEYDGTDDEGESQTEEDTQHVGSLTPASSDNTEGPSTSATEAPTQSNVEARSMTPPPPRNLDARPRGYWEETGLDFGDEPSDDIADRAWQCRHNFLTAKVGFKESLMKAPTTTNMECSRCWNTVYPEMLMPESVNTGGKRMVPVISQRYGLGGTVRTRSRGRGRGRGAVGIGRGMLVRGDATAGTEMSALLSQTFPATSTLDGFLADDRVVGTGPVIDSYGRVITTNEVAQQLERSTSFEILNNNKVEPCFNIYGSSVPTKGHSYSQSIFNSTDDHETHMSPFSFAYECDYCGTLVCAACKAEILAEQEKADLEDEERNESQG</sequence>
<dbReference type="EC" id="2.3.2.31" evidence="2"/>
<dbReference type="EMBL" id="ML986612">
    <property type="protein sequence ID" value="KAF2264931.1"/>
    <property type="molecule type" value="Genomic_DNA"/>
</dbReference>
<evidence type="ECO:0000256" key="7">
    <source>
        <dbReference type="ARBA" id="ARBA00022786"/>
    </source>
</evidence>
<protein>
    <recommendedName>
        <fullName evidence="2">RBR-type E3 ubiquitin transferase</fullName>
        <ecNumber evidence="2">2.3.2.31</ecNumber>
    </recommendedName>
</protein>
<feature type="region of interest" description="Disordered" evidence="9">
    <location>
        <begin position="371"/>
        <end position="436"/>
    </location>
</feature>
<evidence type="ECO:0000256" key="4">
    <source>
        <dbReference type="ARBA" id="ARBA00022723"/>
    </source>
</evidence>
<feature type="region of interest" description="Disordered" evidence="9">
    <location>
        <begin position="1"/>
        <end position="32"/>
    </location>
</feature>
<feature type="compositionally biased region" description="Polar residues" evidence="9">
    <location>
        <begin position="65"/>
        <end position="74"/>
    </location>
</feature>
<name>A0A9P4KA78_9PLEO</name>
<dbReference type="Gene3D" id="1.20.120.1750">
    <property type="match status" value="1"/>
</dbReference>
<keyword evidence="6" id="KW-0863">Zinc-finger</keyword>
<feature type="compositionally biased region" description="Pro residues" evidence="9">
    <location>
        <begin position="137"/>
        <end position="147"/>
    </location>
</feature>
<dbReference type="CDD" id="cd20336">
    <property type="entry name" value="Rcat_RBR"/>
    <property type="match status" value="1"/>
</dbReference>
<dbReference type="GO" id="GO:0016567">
    <property type="term" value="P:protein ubiquitination"/>
    <property type="evidence" value="ECO:0007669"/>
    <property type="project" value="InterPro"/>
</dbReference>
<gene>
    <name evidence="11" type="ORF">CC78DRAFT_616324</name>
</gene>
<dbReference type="Proteomes" id="UP000800093">
    <property type="component" value="Unassembled WGS sequence"/>
</dbReference>
<feature type="region of interest" description="Disordered" evidence="9">
    <location>
        <begin position="107"/>
        <end position="150"/>
    </location>
</feature>
<evidence type="ECO:0000256" key="3">
    <source>
        <dbReference type="ARBA" id="ARBA00022679"/>
    </source>
</evidence>
<dbReference type="SUPFAM" id="SSF57850">
    <property type="entry name" value="RING/U-box"/>
    <property type="match status" value="1"/>
</dbReference>
<comment type="caution">
    <text evidence="11">The sequence shown here is derived from an EMBL/GenBank/DDBJ whole genome shotgun (WGS) entry which is preliminary data.</text>
</comment>